<feature type="domain" description="Myb-like" evidence="2">
    <location>
        <begin position="483"/>
        <end position="535"/>
    </location>
</feature>
<feature type="compositionally biased region" description="Acidic residues" evidence="1">
    <location>
        <begin position="355"/>
        <end position="364"/>
    </location>
</feature>
<name>A0A7S4DWA8_9EUKA</name>
<dbReference type="PROSITE" id="PS51294">
    <property type="entry name" value="HTH_MYB"/>
    <property type="match status" value="1"/>
</dbReference>
<dbReference type="InterPro" id="IPR017930">
    <property type="entry name" value="Myb_dom"/>
</dbReference>
<dbReference type="EMBL" id="HBIV01036832">
    <property type="protein sequence ID" value="CAE0674476.1"/>
    <property type="molecule type" value="Transcribed_RNA"/>
</dbReference>
<feature type="compositionally biased region" description="Basic and acidic residues" evidence="1">
    <location>
        <begin position="241"/>
        <end position="254"/>
    </location>
</feature>
<protein>
    <recommendedName>
        <fullName evidence="5">Myb-like domain-containing protein</fullName>
    </recommendedName>
</protein>
<feature type="compositionally biased region" description="Acidic residues" evidence="1">
    <location>
        <begin position="212"/>
        <end position="236"/>
    </location>
</feature>
<evidence type="ECO:0000256" key="1">
    <source>
        <dbReference type="SAM" id="MobiDB-lite"/>
    </source>
</evidence>
<evidence type="ECO:0000259" key="2">
    <source>
        <dbReference type="PROSITE" id="PS50090"/>
    </source>
</evidence>
<feature type="domain" description="HTH myb-type" evidence="3">
    <location>
        <begin position="483"/>
        <end position="539"/>
    </location>
</feature>
<gene>
    <name evidence="4" type="ORF">LGLO00237_LOCUS26250</name>
</gene>
<dbReference type="SMART" id="SM00717">
    <property type="entry name" value="SANT"/>
    <property type="match status" value="1"/>
</dbReference>
<dbReference type="AlphaFoldDB" id="A0A7S4DWA8"/>
<dbReference type="SUPFAM" id="SSF46689">
    <property type="entry name" value="Homeodomain-like"/>
    <property type="match status" value="1"/>
</dbReference>
<feature type="compositionally biased region" description="Basic and acidic residues" evidence="1">
    <location>
        <begin position="430"/>
        <end position="452"/>
    </location>
</feature>
<reference evidence="4" key="1">
    <citation type="submission" date="2021-01" db="EMBL/GenBank/DDBJ databases">
        <authorList>
            <person name="Corre E."/>
            <person name="Pelletier E."/>
            <person name="Niang G."/>
            <person name="Scheremetjew M."/>
            <person name="Finn R."/>
            <person name="Kale V."/>
            <person name="Holt S."/>
            <person name="Cochrane G."/>
            <person name="Meng A."/>
            <person name="Brown T."/>
            <person name="Cohen L."/>
        </authorList>
    </citation>
    <scope>NUCLEOTIDE SEQUENCE</scope>
    <source>
        <strain evidence="4">CCCM811</strain>
    </source>
</reference>
<dbReference type="Pfam" id="PF00249">
    <property type="entry name" value="Myb_DNA-binding"/>
    <property type="match status" value="1"/>
</dbReference>
<proteinExistence type="predicted"/>
<dbReference type="PANTHER" id="PTHR46993:SF6">
    <property type="entry name" value="MYB TRANSCRIPTION FACTOR"/>
    <property type="match status" value="1"/>
</dbReference>
<evidence type="ECO:0000313" key="4">
    <source>
        <dbReference type="EMBL" id="CAE0674476.1"/>
    </source>
</evidence>
<dbReference type="PROSITE" id="PS50090">
    <property type="entry name" value="MYB_LIKE"/>
    <property type="match status" value="1"/>
</dbReference>
<accession>A0A7S4DWA8</accession>
<dbReference type="Gene3D" id="1.10.10.60">
    <property type="entry name" value="Homeodomain-like"/>
    <property type="match status" value="1"/>
</dbReference>
<feature type="compositionally biased region" description="Acidic residues" evidence="1">
    <location>
        <begin position="371"/>
        <end position="397"/>
    </location>
</feature>
<dbReference type="InterPro" id="IPR009057">
    <property type="entry name" value="Homeodomain-like_sf"/>
</dbReference>
<organism evidence="4">
    <name type="scientific">Lotharella globosa</name>
    <dbReference type="NCBI Taxonomy" id="91324"/>
    <lineage>
        <taxon>Eukaryota</taxon>
        <taxon>Sar</taxon>
        <taxon>Rhizaria</taxon>
        <taxon>Cercozoa</taxon>
        <taxon>Chlorarachniophyceae</taxon>
        <taxon>Lotharella</taxon>
    </lineage>
</organism>
<feature type="region of interest" description="Disordered" evidence="1">
    <location>
        <begin position="185"/>
        <end position="496"/>
    </location>
</feature>
<feature type="compositionally biased region" description="Basic residues" evidence="1">
    <location>
        <begin position="295"/>
        <end position="312"/>
    </location>
</feature>
<evidence type="ECO:0000259" key="3">
    <source>
        <dbReference type="PROSITE" id="PS51294"/>
    </source>
</evidence>
<dbReference type="CDD" id="cd11660">
    <property type="entry name" value="SANT_TRF"/>
    <property type="match status" value="1"/>
</dbReference>
<feature type="compositionally biased region" description="Acidic residues" evidence="1">
    <location>
        <begin position="281"/>
        <end position="290"/>
    </location>
</feature>
<dbReference type="InterPro" id="IPR001005">
    <property type="entry name" value="SANT/Myb"/>
</dbReference>
<sequence length="542" mass="64105">MESQLTDPRIEQRLRIAMFRRYFDDPEYVKNYIFTTVSEMFEKVVPESENFDYDSTAFCLLVEMKVQALMLMDDKMGVFKKKVEKLLDLRRETGRKRTIIKDIKDGLLRYHAAKLKRKTKSKAYVEFRRNHRWGEFLVGMDNYLQNLNDALGESFLEQVENAEAFATKRPCAKFKRDAMAEDMEKMGLSQREESEEAQSQLEELPNGQLEAIPEDEQGENDEQREDEGDQSSEEEQVWSSRSERVRAVKPEGSKSSKSPVKRVEREFKRKKKELAPTISSSEEEDDEDMDEYKHSGRRQRGPSRESRKRFTKPQRVVEQDQKHSKTTRHRFQPENSSSEEEEPARPRKSRKLEVVNEESSEEDDYVRRVNEEEDGGDSEDSEEIVPETQETYDDEKENDVAVDLNRRRQQLRAKVRDPLLGALKKSRKSQKMERRSKYDFDHPEGKEVHWDEVESDSQFEGMLESPGKRRFAGLKPMRLEQRTRQRKRKRWSQQETTDLKDAVMKYGTVWAKIKRVFEFPGRTQGDLKDKWRNMQKTGQVSI</sequence>
<dbReference type="PANTHER" id="PTHR46993">
    <property type="entry name" value="MYB TRANSCRIPTION FACTOR"/>
    <property type="match status" value="1"/>
</dbReference>
<evidence type="ECO:0008006" key="5">
    <source>
        <dbReference type="Google" id="ProtNLM"/>
    </source>
</evidence>